<evidence type="ECO:0008006" key="4">
    <source>
        <dbReference type="Google" id="ProtNLM"/>
    </source>
</evidence>
<feature type="transmembrane region" description="Helical" evidence="1">
    <location>
        <begin position="275"/>
        <end position="292"/>
    </location>
</feature>
<dbReference type="EMBL" id="VIWW01000001">
    <property type="protein sequence ID" value="TWG05631.1"/>
    <property type="molecule type" value="Genomic_DNA"/>
</dbReference>
<reference evidence="2 3" key="1">
    <citation type="submission" date="2019-06" db="EMBL/GenBank/DDBJ databases">
        <title>Sequencing the genomes of 1000 actinobacteria strains.</title>
        <authorList>
            <person name="Klenk H.-P."/>
        </authorList>
    </citation>
    <scope>NUCLEOTIDE SEQUENCE [LARGE SCALE GENOMIC DNA]</scope>
    <source>
        <strain evidence="2 3">DSM 42059</strain>
    </source>
</reference>
<keyword evidence="1" id="KW-1133">Transmembrane helix</keyword>
<proteinExistence type="predicted"/>
<dbReference type="Proteomes" id="UP000318186">
    <property type="component" value="Unassembled WGS sequence"/>
</dbReference>
<dbReference type="PANTHER" id="PTHR34614">
    <property type="match status" value="1"/>
</dbReference>
<dbReference type="AlphaFoldDB" id="A0A561V1Y8"/>
<evidence type="ECO:0000313" key="3">
    <source>
        <dbReference type="Proteomes" id="UP000318186"/>
    </source>
</evidence>
<keyword evidence="1" id="KW-0812">Transmembrane</keyword>
<evidence type="ECO:0000313" key="2">
    <source>
        <dbReference type="EMBL" id="TWG05631.1"/>
    </source>
</evidence>
<comment type="caution">
    <text evidence="2">The sequence shown here is derived from an EMBL/GenBank/DDBJ whole genome shotgun (WGS) entry which is preliminary data.</text>
</comment>
<gene>
    <name evidence="2" type="ORF">FHX80_114110</name>
</gene>
<keyword evidence="1" id="KW-0472">Membrane</keyword>
<dbReference type="PANTHER" id="PTHR34614:SF2">
    <property type="entry name" value="TRANSPOSASE IS4-LIKE DOMAIN-CONTAINING PROTEIN"/>
    <property type="match status" value="1"/>
</dbReference>
<protein>
    <recommendedName>
        <fullName evidence="4">Transposase</fullName>
    </recommendedName>
</protein>
<evidence type="ECO:0000256" key="1">
    <source>
        <dbReference type="SAM" id="Phobius"/>
    </source>
</evidence>
<sequence length="369" mass="40498">MTGDGGIPLLSRVIDGGAAEISQITGTMNALRAMAGPKEFLLIADSKLISYGNVAALIKAGTDFIAPAPASKVDDAIYAALDLDAATVVDYTPARYEDTPAAERETYRVLEDIHLLTGPHKNDPPLEVRRILVHSTGNAKGQQRAREKRLAKAREDLDKLQHSTGGRYYNTAEEIAARLGVITRTRRVSGCLCTQITTDETGRPALSWHFDQDVLQAEAAVDGWYALLTTLTPEQTDPSDVLRRHKGQGTVERRYGDFKGPLAVTPIFVQDNKRVAALITVICLALLLFCLIERQVRRTLGGEQKMQGLYPGSQKVRPTGRMILYHLSDLRLRVGSATDPPVIAITRGIQLHLLDLLGLEPTHPRWPET</sequence>
<organism evidence="2 3">
    <name type="scientific">Streptomyces brevispora</name>
    <dbReference type="NCBI Taxonomy" id="887462"/>
    <lineage>
        <taxon>Bacteria</taxon>
        <taxon>Bacillati</taxon>
        <taxon>Actinomycetota</taxon>
        <taxon>Actinomycetes</taxon>
        <taxon>Kitasatosporales</taxon>
        <taxon>Streptomycetaceae</taxon>
        <taxon>Streptomyces</taxon>
    </lineage>
</organism>
<accession>A0A561V1Y8</accession>
<name>A0A561V1Y8_9ACTN</name>
<dbReference type="RefSeq" id="WP_244318350.1">
    <property type="nucleotide sequence ID" value="NZ_VIWW01000001.1"/>
</dbReference>